<evidence type="ECO:0000256" key="4">
    <source>
        <dbReference type="ARBA" id="ARBA00022725"/>
    </source>
</evidence>
<dbReference type="GO" id="GO:0005549">
    <property type="term" value="F:odorant binding"/>
    <property type="evidence" value="ECO:0007669"/>
    <property type="project" value="InterPro"/>
</dbReference>
<evidence type="ECO:0000256" key="1">
    <source>
        <dbReference type="ARBA" id="ARBA00004141"/>
    </source>
</evidence>
<keyword evidence="11" id="KW-1185">Reference proteome</keyword>
<keyword evidence="6 9" id="KW-0472">Membrane</keyword>
<organism evidence="10 11">
    <name type="scientific">Pararge aegeria aegeria</name>
    <dbReference type="NCBI Taxonomy" id="348720"/>
    <lineage>
        <taxon>Eukaryota</taxon>
        <taxon>Metazoa</taxon>
        <taxon>Ecdysozoa</taxon>
        <taxon>Arthropoda</taxon>
        <taxon>Hexapoda</taxon>
        <taxon>Insecta</taxon>
        <taxon>Pterygota</taxon>
        <taxon>Neoptera</taxon>
        <taxon>Endopterygota</taxon>
        <taxon>Lepidoptera</taxon>
        <taxon>Glossata</taxon>
        <taxon>Ditrysia</taxon>
        <taxon>Papilionoidea</taxon>
        <taxon>Nymphalidae</taxon>
        <taxon>Satyrinae</taxon>
        <taxon>Satyrini</taxon>
        <taxon>Parargina</taxon>
        <taxon>Pararge</taxon>
    </lineage>
</organism>
<evidence type="ECO:0000313" key="11">
    <source>
        <dbReference type="Proteomes" id="UP000838756"/>
    </source>
</evidence>
<dbReference type="Pfam" id="PF02949">
    <property type="entry name" value="7tm_6"/>
    <property type="match status" value="1"/>
</dbReference>
<proteinExistence type="predicted"/>
<feature type="transmembrane region" description="Helical" evidence="9">
    <location>
        <begin position="45"/>
        <end position="71"/>
    </location>
</feature>
<evidence type="ECO:0000256" key="8">
    <source>
        <dbReference type="ARBA" id="ARBA00023224"/>
    </source>
</evidence>
<gene>
    <name evidence="10" type="primary">jg16564</name>
    <name evidence="10" type="ORF">PAEG_LOCUS6108</name>
</gene>
<keyword evidence="2" id="KW-0716">Sensory transduction</keyword>
<dbReference type="GO" id="GO:0007165">
    <property type="term" value="P:signal transduction"/>
    <property type="evidence" value="ECO:0007669"/>
    <property type="project" value="UniProtKB-KW"/>
</dbReference>
<accession>A0A8S4QS22</accession>
<dbReference type="GO" id="GO:0004984">
    <property type="term" value="F:olfactory receptor activity"/>
    <property type="evidence" value="ECO:0007669"/>
    <property type="project" value="InterPro"/>
</dbReference>
<keyword evidence="8" id="KW-0807">Transducer</keyword>
<dbReference type="AlphaFoldDB" id="A0A8S4QS22"/>
<keyword evidence="5 9" id="KW-1133">Transmembrane helix</keyword>
<dbReference type="EMBL" id="CAKXAJ010019310">
    <property type="protein sequence ID" value="CAH2218261.1"/>
    <property type="molecule type" value="Genomic_DNA"/>
</dbReference>
<comment type="subcellular location">
    <subcellularLocation>
        <location evidence="1">Membrane</location>
        <topology evidence="1">Multi-pass membrane protein</topology>
    </subcellularLocation>
</comment>
<keyword evidence="3 9" id="KW-0812">Transmembrane</keyword>
<keyword evidence="4" id="KW-0552">Olfaction</keyword>
<dbReference type="InterPro" id="IPR004117">
    <property type="entry name" value="7tm6_olfct_rcpt"/>
</dbReference>
<name>A0A8S4QS22_9NEOP</name>
<sequence>MMLGSIFVIPGVYVYIKRSIGYEIPQTLPFGYWLPFDPYQDIKYLFETVFVVMTCHCFLSALFMMAGDLLLMTFLSHITTQFALLEVRIKKLFDVPIDDQLVEAYPLGEVREKRLENDATSNHDEELENGIEKKLIFIIQRHRALIRFD</sequence>
<evidence type="ECO:0000256" key="7">
    <source>
        <dbReference type="ARBA" id="ARBA00023170"/>
    </source>
</evidence>
<evidence type="ECO:0000256" key="9">
    <source>
        <dbReference type="SAM" id="Phobius"/>
    </source>
</evidence>
<evidence type="ECO:0000256" key="6">
    <source>
        <dbReference type="ARBA" id="ARBA00023136"/>
    </source>
</evidence>
<evidence type="ECO:0000256" key="5">
    <source>
        <dbReference type="ARBA" id="ARBA00022989"/>
    </source>
</evidence>
<evidence type="ECO:0000256" key="2">
    <source>
        <dbReference type="ARBA" id="ARBA00022606"/>
    </source>
</evidence>
<dbReference type="OrthoDB" id="8122539at2759"/>
<comment type="caution">
    <text evidence="10">The sequence shown here is derived from an EMBL/GenBank/DDBJ whole genome shotgun (WGS) entry which is preliminary data.</text>
</comment>
<keyword evidence="7" id="KW-0675">Receptor</keyword>
<reference evidence="10" key="1">
    <citation type="submission" date="2022-03" db="EMBL/GenBank/DDBJ databases">
        <authorList>
            <person name="Lindestad O."/>
        </authorList>
    </citation>
    <scope>NUCLEOTIDE SEQUENCE</scope>
</reference>
<evidence type="ECO:0000256" key="3">
    <source>
        <dbReference type="ARBA" id="ARBA00022692"/>
    </source>
</evidence>
<dbReference type="GO" id="GO:0016020">
    <property type="term" value="C:membrane"/>
    <property type="evidence" value="ECO:0007669"/>
    <property type="project" value="UniProtKB-SubCell"/>
</dbReference>
<protein>
    <submittedName>
        <fullName evidence="10">Jg16564 protein</fullName>
    </submittedName>
</protein>
<evidence type="ECO:0000313" key="10">
    <source>
        <dbReference type="EMBL" id="CAH2218261.1"/>
    </source>
</evidence>
<dbReference type="Proteomes" id="UP000838756">
    <property type="component" value="Unassembled WGS sequence"/>
</dbReference>